<proteinExistence type="predicted"/>
<evidence type="ECO:0000313" key="2">
    <source>
        <dbReference type="EMBL" id="SUP80726.1"/>
    </source>
</evidence>
<keyword evidence="2" id="KW-0238">DNA-binding</keyword>
<reference evidence="2 3" key="1">
    <citation type="submission" date="2018-06" db="EMBL/GenBank/DDBJ databases">
        <authorList>
            <consortium name="Pathogen Informatics"/>
            <person name="Doyle S."/>
        </authorList>
    </citation>
    <scope>NUCLEOTIDE SEQUENCE [LARGE SCALE GENOMIC DNA]</scope>
    <source>
        <strain evidence="2 3">NCTC8580</strain>
    </source>
</reference>
<dbReference type="InterPro" id="IPR009553">
    <property type="entry name" value="DUF1173"/>
</dbReference>
<protein>
    <submittedName>
        <fullName evidence="2">Predicted transcriptional regulators containing the CopG/Arc/MetJ DNA-binding domain</fullName>
    </submittedName>
</protein>
<dbReference type="GO" id="GO:0003677">
    <property type="term" value="F:DNA binding"/>
    <property type="evidence" value="ECO:0007669"/>
    <property type="project" value="UniProtKB-KW"/>
</dbReference>
<accession>A0A380Q4K6</accession>
<feature type="region of interest" description="Disordered" evidence="1">
    <location>
        <begin position="73"/>
        <end position="100"/>
    </location>
</feature>
<gene>
    <name evidence="2" type="ORF">NCTC8580_00794</name>
</gene>
<dbReference type="AlphaFoldDB" id="A0A380Q4K6"/>
<evidence type="ECO:0000256" key="1">
    <source>
        <dbReference type="SAM" id="MobiDB-lite"/>
    </source>
</evidence>
<name>A0A380Q4K6_YERPU</name>
<feature type="compositionally biased region" description="Polar residues" evidence="1">
    <location>
        <begin position="88"/>
        <end position="100"/>
    </location>
</feature>
<dbReference type="Pfam" id="PF06666">
    <property type="entry name" value="DUF1173"/>
    <property type="match status" value="1"/>
</dbReference>
<organism evidence="2 3">
    <name type="scientific">Yersinia pseudotuberculosis</name>
    <dbReference type="NCBI Taxonomy" id="633"/>
    <lineage>
        <taxon>Bacteria</taxon>
        <taxon>Pseudomonadati</taxon>
        <taxon>Pseudomonadota</taxon>
        <taxon>Gammaproteobacteria</taxon>
        <taxon>Enterobacterales</taxon>
        <taxon>Yersiniaceae</taxon>
        <taxon>Yersinia</taxon>
    </lineage>
</organism>
<sequence length="450" mass="51917">MERKQQSKVCVHLLDKEKPYYFSPEQQKSTPPNFFQHSLKLAWDNRNYIATCCCDPAQELKLYVRSNKGSGPFTLRRNPNTGPRHKQSCSYHSRVNTDSGAQAYSSSAVREEEDGTLRIGLDFSLRVSTADPERAAPAAMHPPRERKQVKRLRKMKMLGLLHLLWENTGLNEWAPWLEGKRRLTTVMTRLQKEASSIKQGRTVLADVLLLQGNEQANKKAVSYACVNSRRLIVISELNEWSPALIASNNLPLVGTTKNSPPAGMPYLTIDSSRWESSLARFPRDVAWWQRGGKIIAVAVTDVPVKKTSKKSGQEYFSACVRQVVLMMVSERWIPLDSSFEGIIEEKLAKERRQFIKPLIYDSAEDQYHPDFILTDVNGSDFVPLEVWGLDTEDYLQHRTVKEKWYQQEFGDTWWSWDAVRYPRGDEIPTFPQRKKHYESKYPLEERETKC</sequence>
<dbReference type="EMBL" id="UHJC01000001">
    <property type="protein sequence ID" value="SUP80726.1"/>
    <property type="molecule type" value="Genomic_DNA"/>
</dbReference>
<dbReference type="RefSeq" id="WP_115115100.1">
    <property type="nucleotide sequence ID" value="NZ_UHJC01000001.1"/>
</dbReference>
<dbReference type="Proteomes" id="UP000255087">
    <property type="component" value="Unassembled WGS sequence"/>
</dbReference>
<evidence type="ECO:0000313" key="3">
    <source>
        <dbReference type="Proteomes" id="UP000255087"/>
    </source>
</evidence>